<dbReference type="InterPro" id="IPR005128">
    <property type="entry name" value="Acetolactate_a_deCO2ase"/>
</dbReference>
<dbReference type="GO" id="GO:0045151">
    <property type="term" value="P:acetoin biosynthetic process"/>
    <property type="evidence" value="ECO:0007669"/>
    <property type="project" value="UniProtKB-KW"/>
</dbReference>
<comment type="catalytic activity">
    <reaction evidence="1">
        <text>(2S)-2-acetolactate + H(+) = (R)-acetoin + CO2</text>
        <dbReference type="Rhea" id="RHEA:21580"/>
        <dbReference type="ChEBI" id="CHEBI:15378"/>
        <dbReference type="ChEBI" id="CHEBI:15686"/>
        <dbReference type="ChEBI" id="CHEBI:16526"/>
        <dbReference type="ChEBI" id="CHEBI:58476"/>
        <dbReference type="EC" id="4.1.1.5"/>
    </reaction>
</comment>
<accession>A0A261XZA8</accession>
<proteinExistence type="inferred from homology"/>
<dbReference type="AlphaFoldDB" id="A0A261XZA8"/>
<reference evidence="9 10" key="1">
    <citation type="journal article" date="2017" name="Mycologia">
        <title>Bifiguratus adelaidae, gen. et sp. nov., a new member of Mucoromycotina in endophytic and soil-dwelling habitats.</title>
        <authorList>
            <person name="Torres-Cruz T.J."/>
            <person name="Billingsley Tobias T.L."/>
            <person name="Almatruk M."/>
            <person name="Hesse C."/>
            <person name="Kuske C.R."/>
            <person name="Desiro A."/>
            <person name="Benucci G.M."/>
            <person name="Bonito G."/>
            <person name="Stajich J.E."/>
            <person name="Dunlap C."/>
            <person name="Arnold A.E."/>
            <person name="Porras-Alfaro A."/>
        </authorList>
    </citation>
    <scope>NUCLEOTIDE SEQUENCE [LARGE SCALE GENOMIC DNA]</scope>
    <source>
        <strain evidence="9 10">AZ0501</strain>
    </source>
</reference>
<dbReference type="GO" id="GO:0047605">
    <property type="term" value="F:acetolactate decarboxylase activity"/>
    <property type="evidence" value="ECO:0007669"/>
    <property type="project" value="UniProtKB-EC"/>
</dbReference>
<dbReference type="OrthoDB" id="509395at2759"/>
<dbReference type="EMBL" id="MVBO01000074">
    <property type="protein sequence ID" value="OZJ03682.1"/>
    <property type="molecule type" value="Genomic_DNA"/>
</dbReference>
<dbReference type="PIRSF" id="PIRSF001332">
    <property type="entry name" value="Acetolac_decarb"/>
    <property type="match status" value="1"/>
</dbReference>
<dbReference type="NCBIfam" id="TIGR01252">
    <property type="entry name" value="acetolac_decarb"/>
    <property type="match status" value="1"/>
</dbReference>
<comment type="caution">
    <text evidence="9">The sequence shown here is derived from an EMBL/GenBank/DDBJ whole genome shotgun (WGS) entry which is preliminary data.</text>
</comment>
<comment type="pathway">
    <text evidence="2">Polyol metabolism; (R,R)-butane-2,3-diol biosynthesis; (R,R)-butane-2,3-diol from pyruvate: step 2/3.</text>
</comment>
<sequence>MLTNELYQYSILNALMSGVSEGGIPASKLTKVGNQGLGTFVRMNGELVLLDDTVYQFKADGTVRRADPEDEIPFAMAVSLDPSFSVNQAIDSKDAVASIIADQLPHTANLFAAYRIDAHFKFLKVRSVAGQDYKGQSLSELGHKQTFYEFKDVQGTIVGFYTPASWQGISVAGHHLHFISNDRTKGGHVLAVEAAMAKISGAIMTNVHIELPMSQDFNDADLRSDDAAIRKMEG</sequence>
<evidence type="ECO:0000256" key="4">
    <source>
        <dbReference type="ARBA" id="ARBA00013204"/>
    </source>
</evidence>
<dbReference type="Gene3D" id="3.30.1330.80">
    <property type="entry name" value="Hypothetical protein, similar to alpha- acetolactate decarboxylase, domain 2"/>
    <property type="match status" value="2"/>
</dbReference>
<keyword evidence="7" id="KW-0005">Acetoin biosynthesis</keyword>
<evidence type="ECO:0000256" key="5">
    <source>
        <dbReference type="ARBA" id="ARBA00020164"/>
    </source>
</evidence>
<dbReference type="UniPathway" id="UPA00626">
    <property type="reaction ID" value="UER00678"/>
</dbReference>
<evidence type="ECO:0000256" key="6">
    <source>
        <dbReference type="ARBA" id="ARBA00022793"/>
    </source>
</evidence>
<evidence type="ECO:0000313" key="9">
    <source>
        <dbReference type="EMBL" id="OZJ03682.1"/>
    </source>
</evidence>
<protein>
    <recommendedName>
        <fullName evidence="5">Alpha-acetolactate decarboxylase</fullName>
        <ecNumber evidence="4">4.1.1.5</ecNumber>
    </recommendedName>
</protein>
<dbReference type="SUPFAM" id="SSF117856">
    <property type="entry name" value="AF0104/ALDC/Ptd012-like"/>
    <property type="match status" value="1"/>
</dbReference>
<comment type="similarity">
    <text evidence="3">Belongs to the alpha-acetolactate decarboxylase family.</text>
</comment>
<keyword evidence="6" id="KW-0210">Decarboxylase</keyword>
<evidence type="ECO:0000256" key="2">
    <source>
        <dbReference type="ARBA" id="ARBA00005170"/>
    </source>
</evidence>
<dbReference type="CDD" id="cd17299">
    <property type="entry name" value="acetolactate_decarboxylase"/>
    <property type="match status" value="1"/>
</dbReference>
<evidence type="ECO:0000256" key="3">
    <source>
        <dbReference type="ARBA" id="ARBA00007106"/>
    </source>
</evidence>
<dbReference type="Pfam" id="PF03306">
    <property type="entry name" value="AAL_decarboxy"/>
    <property type="match status" value="1"/>
</dbReference>
<organism evidence="9 10">
    <name type="scientific">Bifiguratus adelaidae</name>
    <dbReference type="NCBI Taxonomy" id="1938954"/>
    <lineage>
        <taxon>Eukaryota</taxon>
        <taxon>Fungi</taxon>
        <taxon>Fungi incertae sedis</taxon>
        <taxon>Mucoromycota</taxon>
        <taxon>Mucoromycotina</taxon>
        <taxon>Endogonomycetes</taxon>
        <taxon>Endogonales</taxon>
        <taxon>Endogonales incertae sedis</taxon>
        <taxon>Bifiguratus</taxon>
    </lineage>
</organism>
<dbReference type="EC" id="4.1.1.5" evidence="4"/>
<dbReference type="PANTHER" id="PTHR35524:SF1">
    <property type="entry name" value="ALPHA-ACETOLACTATE DECARBOXYLASE"/>
    <property type="match status" value="1"/>
</dbReference>
<evidence type="ECO:0000256" key="7">
    <source>
        <dbReference type="ARBA" id="ARBA00023061"/>
    </source>
</evidence>
<keyword evidence="8" id="KW-0456">Lyase</keyword>
<dbReference type="PANTHER" id="PTHR35524">
    <property type="entry name" value="ALPHA-ACETOLACTATE DECARBOXYLASE"/>
    <property type="match status" value="1"/>
</dbReference>
<evidence type="ECO:0000256" key="1">
    <source>
        <dbReference type="ARBA" id="ARBA00001784"/>
    </source>
</evidence>
<gene>
    <name evidence="9" type="ORF">BZG36_03535</name>
</gene>
<evidence type="ECO:0000313" key="10">
    <source>
        <dbReference type="Proteomes" id="UP000242875"/>
    </source>
</evidence>
<evidence type="ECO:0000256" key="8">
    <source>
        <dbReference type="ARBA" id="ARBA00023239"/>
    </source>
</evidence>
<keyword evidence="10" id="KW-1185">Reference proteome</keyword>
<name>A0A261XZA8_9FUNG</name>
<dbReference type="Proteomes" id="UP000242875">
    <property type="component" value="Unassembled WGS sequence"/>
</dbReference>